<feature type="non-terminal residue" evidence="2">
    <location>
        <position position="1"/>
    </location>
</feature>
<feature type="non-terminal residue" evidence="2">
    <location>
        <position position="27"/>
    </location>
</feature>
<reference evidence="2" key="1">
    <citation type="submission" date="2020-02" db="EMBL/GenBank/DDBJ databases">
        <authorList>
            <person name="Meier V. D."/>
        </authorList>
    </citation>
    <scope>NUCLEOTIDE SEQUENCE</scope>
    <source>
        <strain evidence="2">AVDCRST_MAG19</strain>
    </source>
</reference>
<evidence type="ECO:0000313" key="2">
    <source>
        <dbReference type="EMBL" id="CAA9555938.1"/>
    </source>
</evidence>
<dbReference type="AlphaFoldDB" id="A0A6J4UR62"/>
<protein>
    <submittedName>
        <fullName evidence="2">Mobile element protein</fullName>
    </submittedName>
</protein>
<dbReference type="EMBL" id="CADCWL010000052">
    <property type="protein sequence ID" value="CAA9555938.1"/>
    <property type="molecule type" value="Genomic_DNA"/>
</dbReference>
<organism evidence="2">
    <name type="scientific">uncultured Thermomicrobiales bacterium</name>
    <dbReference type="NCBI Taxonomy" id="1645740"/>
    <lineage>
        <taxon>Bacteria</taxon>
        <taxon>Pseudomonadati</taxon>
        <taxon>Thermomicrobiota</taxon>
        <taxon>Thermomicrobia</taxon>
        <taxon>Thermomicrobiales</taxon>
        <taxon>environmental samples</taxon>
    </lineage>
</organism>
<gene>
    <name evidence="2" type="ORF">AVDCRST_MAG19-1215</name>
</gene>
<evidence type="ECO:0000256" key="1">
    <source>
        <dbReference type="SAM" id="MobiDB-lite"/>
    </source>
</evidence>
<feature type="region of interest" description="Disordered" evidence="1">
    <location>
        <begin position="1"/>
        <end position="27"/>
    </location>
</feature>
<proteinExistence type="predicted"/>
<name>A0A6J4UR62_9BACT</name>
<accession>A0A6J4UR62</accession>
<sequence>CATSAAPTSTGRSSPSAARSSAGLPSH</sequence>